<organism evidence="1 2">
    <name type="scientific">Ascobolus immersus RN42</name>
    <dbReference type="NCBI Taxonomy" id="1160509"/>
    <lineage>
        <taxon>Eukaryota</taxon>
        <taxon>Fungi</taxon>
        <taxon>Dikarya</taxon>
        <taxon>Ascomycota</taxon>
        <taxon>Pezizomycotina</taxon>
        <taxon>Pezizomycetes</taxon>
        <taxon>Pezizales</taxon>
        <taxon>Ascobolaceae</taxon>
        <taxon>Ascobolus</taxon>
    </lineage>
</organism>
<name>A0A3N4HA31_ASCIM</name>
<proteinExistence type="predicted"/>
<accession>A0A3N4HA31</accession>
<evidence type="ECO:0000313" key="2">
    <source>
        <dbReference type="Proteomes" id="UP000275078"/>
    </source>
</evidence>
<sequence length="103" mass="11986">MINSDTYKLCGYLTSGSGIDEYYRQSLRVLKELMFYDHRVNVVVKEVIATDGWIEDLCSWEVKGCPKEGWNHDEKEVRTSTAFDWWLRAKNADEGVVSDEEDD</sequence>
<reference evidence="1 2" key="1">
    <citation type="journal article" date="2018" name="Nat. Ecol. Evol.">
        <title>Pezizomycetes genomes reveal the molecular basis of ectomycorrhizal truffle lifestyle.</title>
        <authorList>
            <person name="Murat C."/>
            <person name="Payen T."/>
            <person name="Noel B."/>
            <person name="Kuo A."/>
            <person name="Morin E."/>
            <person name="Chen J."/>
            <person name="Kohler A."/>
            <person name="Krizsan K."/>
            <person name="Balestrini R."/>
            <person name="Da Silva C."/>
            <person name="Montanini B."/>
            <person name="Hainaut M."/>
            <person name="Levati E."/>
            <person name="Barry K.W."/>
            <person name="Belfiori B."/>
            <person name="Cichocki N."/>
            <person name="Clum A."/>
            <person name="Dockter R.B."/>
            <person name="Fauchery L."/>
            <person name="Guy J."/>
            <person name="Iotti M."/>
            <person name="Le Tacon F."/>
            <person name="Lindquist E.A."/>
            <person name="Lipzen A."/>
            <person name="Malagnac F."/>
            <person name="Mello A."/>
            <person name="Molinier V."/>
            <person name="Miyauchi S."/>
            <person name="Poulain J."/>
            <person name="Riccioni C."/>
            <person name="Rubini A."/>
            <person name="Sitrit Y."/>
            <person name="Splivallo R."/>
            <person name="Traeger S."/>
            <person name="Wang M."/>
            <person name="Zifcakova L."/>
            <person name="Wipf D."/>
            <person name="Zambonelli A."/>
            <person name="Paolocci F."/>
            <person name="Nowrousian M."/>
            <person name="Ottonello S."/>
            <person name="Baldrian P."/>
            <person name="Spatafora J.W."/>
            <person name="Henrissat B."/>
            <person name="Nagy L.G."/>
            <person name="Aury J.M."/>
            <person name="Wincker P."/>
            <person name="Grigoriev I.V."/>
            <person name="Bonfante P."/>
            <person name="Martin F.M."/>
        </authorList>
    </citation>
    <scope>NUCLEOTIDE SEQUENCE [LARGE SCALE GENOMIC DNA]</scope>
    <source>
        <strain evidence="1 2">RN42</strain>
    </source>
</reference>
<keyword evidence="2" id="KW-1185">Reference proteome</keyword>
<gene>
    <name evidence="1" type="ORF">BJ508DRAFT_336812</name>
</gene>
<evidence type="ECO:0000313" key="1">
    <source>
        <dbReference type="EMBL" id="RPA70777.1"/>
    </source>
</evidence>
<protein>
    <submittedName>
        <fullName evidence="1">Uncharacterized protein</fullName>
    </submittedName>
</protein>
<dbReference type="EMBL" id="ML120077">
    <property type="protein sequence ID" value="RPA70777.1"/>
    <property type="molecule type" value="Genomic_DNA"/>
</dbReference>
<dbReference type="AlphaFoldDB" id="A0A3N4HA31"/>
<dbReference type="Proteomes" id="UP000275078">
    <property type="component" value="Unassembled WGS sequence"/>
</dbReference>